<dbReference type="RefSeq" id="WP_271278483.1">
    <property type="nucleotide sequence ID" value="NZ_BAABFD010000004.1"/>
</dbReference>
<evidence type="ECO:0000256" key="5">
    <source>
        <dbReference type="ARBA" id="ARBA00022989"/>
    </source>
</evidence>
<feature type="transmembrane region" description="Helical" evidence="8">
    <location>
        <begin position="413"/>
        <end position="435"/>
    </location>
</feature>
<dbReference type="Pfam" id="PF02386">
    <property type="entry name" value="TrkH"/>
    <property type="match status" value="1"/>
</dbReference>
<organism evidence="9 10">
    <name type="scientific">Nonomuraea ferruginea</name>
    <dbReference type="NCBI Taxonomy" id="46174"/>
    <lineage>
        <taxon>Bacteria</taxon>
        <taxon>Bacillati</taxon>
        <taxon>Actinomycetota</taxon>
        <taxon>Actinomycetes</taxon>
        <taxon>Streptosporangiales</taxon>
        <taxon>Streptosporangiaceae</taxon>
        <taxon>Nonomuraea</taxon>
    </lineage>
</organism>
<feature type="transmembrane region" description="Helical" evidence="8">
    <location>
        <begin position="81"/>
        <end position="105"/>
    </location>
</feature>
<evidence type="ECO:0000256" key="4">
    <source>
        <dbReference type="ARBA" id="ARBA00022692"/>
    </source>
</evidence>
<dbReference type="EMBL" id="JAPNUD010000100">
    <property type="protein sequence ID" value="MDA0644529.1"/>
    <property type="molecule type" value="Genomic_DNA"/>
</dbReference>
<evidence type="ECO:0000256" key="8">
    <source>
        <dbReference type="SAM" id="Phobius"/>
    </source>
</evidence>
<keyword evidence="5 8" id="KW-1133">Transmembrane helix</keyword>
<proteinExistence type="predicted"/>
<comment type="subcellular location">
    <subcellularLocation>
        <location evidence="1">Cell membrane</location>
        <topology evidence="1">Multi-pass membrane protein</topology>
    </subcellularLocation>
</comment>
<evidence type="ECO:0000313" key="10">
    <source>
        <dbReference type="Proteomes" id="UP001212498"/>
    </source>
</evidence>
<evidence type="ECO:0000256" key="7">
    <source>
        <dbReference type="ARBA" id="ARBA00023136"/>
    </source>
</evidence>
<feature type="transmembrane region" description="Helical" evidence="8">
    <location>
        <begin position="357"/>
        <end position="378"/>
    </location>
</feature>
<evidence type="ECO:0000256" key="2">
    <source>
        <dbReference type="ARBA" id="ARBA00022448"/>
    </source>
</evidence>
<feature type="transmembrane region" description="Helical" evidence="8">
    <location>
        <begin position="136"/>
        <end position="157"/>
    </location>
</feature>
<gene>
    <name evidence="9" type="ORF">OUY24_28200</name>
</gene>
<accession>A0ABT4T4V2</accession>
<feature type="transmembrane region" description="Helical" evidence="8">
    <location>
        <begin position="198"/>
        <end position="218"/>
    </location>
</feature>
<protein>
    <submittedName>
        <fullName evidence="9">TrkH family potassium uptake protein</fullName>
    </submittedName>
</protein>
<dbReference type="InterPro" id="IPR003445">
    <property type="entry name" value="Cat_transpt"/>
</dbReference>
<evidence type="ECO:0000256" key="1">
    <source>
        <dbReference type="ARBA" id="ARBA00004651"/>
    </source>
</evidence>
<keyword evidence="10" id="KW-1185">Reference proteome</keyword>
<evidence type="ECO:0000256" key="3">
    <source>
        <dbReference type="ARBA" id="ARBA00022475"/>
    </source>
</evidence>
<keyword evidence="3" id="KW-1003">Cell membrane</keyword>
<keyword evidence="7 8" id="KW-0472">Membrane</keyword>
<keyword evidence="6" id="KW-0406">Ion transport</keyword>
<feature type="transmembrane region" description="Helical" evidence="8">
    <location>
        <begin position="230"/>
        <end position="252"/>
    </location>
</feature>
<evidence type="ECO:0000313" key="9">
    <source>
        <dbReference type="EMBL" id="MDA0644529.1"/>
    </source>
</evidence>
<sequence>MRRVRAASALFGGYQHPTQMIAVGFGLAIFAGSLLLSLPAATAPGQTTTWMTAVWTATAAVSLTGLIIVDTPTHWSMFGEVVIIGLVQIGGLGIMTLATVFTVLVSGRLGLRARLFAQAETKTATMADMRKVVRKVVVFSLVCEAVAAAVFTARFMIGYGESFGSALYLGVFHGISSFNNSGFTLWSDNIMGFVGDPWICLTIAAAVIVGGLGFPVVFELLRSWRHPGRWSVLTMITVYATLFLLVLGTLVYLATEWRNPGTLGGLDDSGKLLAAFFLSAMVRTAGFNSIDTGELHPSSWLLTDVMMFIGGGSAGTAGGIKVTTLGLLAFVIWAELRGEPRVNVRHRQVPDTAQRQAVVVTAMSAALVAFCTYVLLVLTPHGLDQVLFEVIAAFSTAGLTTGITNEIPPAGHVLLIVLMFVGRIGPLTIGSALALKERARRYELPEERMIVG</sequence>
<dbReference type="Proteomes" id="UP001212498">
    <property type="component" value="Unassembled WGS sequence"/>
</dbReference>
<keyword evidence="2" id="KW-0813">Transport</keyword>
<name>A0ABT4T4V2_9ACTN</name>
<keyword evidence="4 8" id="KW-0812">Transmembrane</keyword>
<reference evidence="9 10" key="1">
    <citation type="submission" date="2022-11" db="EMBL/GenBank/DDBJ databases">
        <title>Nonomuraea corallina sp. nov., a new species of the genus Nonomuraea isolated from sea side sediment in Thai sea.</title>
        <authorList>
            <person name="Ngamcharungchit C."/>
            <person name="Matsumoto A."/>
            <person name="Suriyachadkun C."/>
            <person name="Panbangred W."/>
            <person name="Inahashi Y."/>
            <person name="Intra B."/>
        </authorList>
    </citation>
    <scope>NUCLEOTIDE SEQUENCE [LARGE SCALE GENOMIC DNA]</scope>
    <source>
        <strain evidence="9 10">DSM 43553</strain>
    </source>
</reference>
<evidence type="ECO:0000256" key="6">
    <source>
        <dbReference type="ARBA" id="ARBA00023065"/>
    </source>
</evidence>
<feature type="transmembrane region" description="Helical" evidence="8">
    <location>
        <begin position="305"/>
        <end position="336"/>
    </location>
</feature>
<comment type="caution">
    <text evidence="9">The sequence shown here is derived from an EMBL/GenBank/DDBJ whole genome shotgun (WGS) entry which is preliminary data.</text>
</comment>
<dbReference type="PANTHER" id="PTHR32024">
    <property type="entry name" value="TRK SYSTEM POTASSIUM UPTAKE PROTEIN TRKG-RELATED"/>
    <property type="match status" value="1"/>
</dbReference>
<dbReference type="PANTHER" id="PTHR32024:SF1">
    <property type="entry name" value="KTR SYSTEM POTASSIUM UPTAKE PROTEIN B"/>
    <property type="match status" value="1"/>
</dbReference>
<feature type="transmembrane region" description="Helical" evidence="8">
    <location>
        <begin position="20"/>
        <end position="38"/>
    </location>
</feature>